<evidence type="ECO:0000313" key="2">
    <source>
        <dbReference type="Proteomes" id="UP001597353"/>
    </source>
</evidence>
<dbReference type="InterPro" id="IPR014915">
    <property type="entry name" value="Phage_TLS_TfmB"/>
</dbReference>
<proteinExistence type="predicted"/>
<gene>
    <name evidence="1" type="ORF">ACFSGJ_18065</name>
</gene>
<organism evidence="1 2">
    <name type="scientific">Halodurantibacterium flavum</name>
    <dbReference type="NCBI Taxonomy" id="1382802"/>
    <lineage>
        <taxon>Bacteria</taxon>
        <taxon>Pseudomonadati</taxon>
        <taxon>Pseudomonadota</taxon>
        <taxon>Alphaproteobacteria</taxon>
        <taxon>Rhodobacterales</taxon>
        <taxon>Paracoccaceae</taxon>
        <taxon>Halodurantibacterium</taxon>
    </lineage>
</organism>
<dbReference type="RefSeq" id="WP_390265224.1">
    <property type="nucleotide sequence ID" value="NZ_JBHUGH010000034.1"/>
</dbReference>
<dbReference type="Pfam" id="PF08809">
    <property type="entry name" value="DUF1799"/>
    <property type="match status" value="1"/>
</dbReference>
<dbReference type="EMBL" id="JBHUGH010000034">
    <property type="protein sequence ID" value="MFD1914112.1"/>
    <property type="molecule type" value="Genomic_DNA"/>
</dbReference>
<keyword evidence="2" id="KW-1185">Reference proteome</keyword>
<comment type="caution">
    <text evidence="1">The sequence shown here is derived from an EMBL/GenBank/DDBJ whole genome shotgun (WGS) entry which is preliminary data.</text>
</comment>
<name>A0ABW4SAP1_9RHOB</name>
<evidence type="ECO:0000313" key="1">
    <source>
        <dbReference type="EMBL" id="MFD1914112.1"/>
    </source>
</evidence>
<dbReference type="Proteomes" id="UP001597353">
    <property type="component" value="Unassembled WGS sequence"/>
</dbReference>
<sequence>MIHAGRLWARGDLGRDDERPGEAERDALRWGLPRIPGRRRPPEPDGLWPDHVDAALAFLAISGQWRGLALADGSVRWIGLDYTAAQAGLALAGLTVTPELWSEIRLIEAGAVEELNRRG</sequence>
<reference evidence="2" key="1">
    <citation type="journal article" date="2019" name="Int. J. Syst. Evol. Microbiol.">
        <title>The Global Catalogue of Microorganisms (GCM) 10K type strain sequencing project: providing services to taxonomists for standard genome sequencing and annotation.</title>
        <authorList>
            <consortium name="The Broad Institute Genomics Platform"/>
            <consortium name="The Broad Institute Genome Sequencing Center for Infectious Disease"/>
            <person name="Wu L."/>
            <person name="Ma J."/>
        </authorList>
    </citation>
    <scope>NUCLEOTIDE SEQUENCE [LARGE SCALE GENOMIC DNA]</scope>
    <source>
        <strain evidence="2">CGMCC 4.7242</strain>
    </source>
</reference>
<protein>
    <submittedName>
        <fullName evidence="1">DUF1799 domain-containing protein</fullName>
    </submittedName>
</protein>
<accession>A0ABW4SAP1</accession>